<protein>
    <submittedName>
        <fullName evidence="1">Uncharacterized protein</fullName>
    </submittedName>
</protein>
<name>A0AAV4JSH3_9GAST</name>
<sequence>MCRNDKLGGHIVRYAKREFGGESDVASPAGYPLLDGSYNIGSDLSHGRKQRFSIAPHSALYRSIANARSSLEEPALPVQEKRDVEYWDGPAPADINA</sequence>
<dbReference type="AlphaFoldDB" id="A0AAV4JSH3"/>
<evidence type="ECO:0000313" key="2">
    <source>
        <dbReference type="Proteomes" id="UP000762676"/>
    </source>
</evidence>
<accession>A0AAV4JSH3</accession>
<keyword evidence="2" id="KW-1185">Reference proteome</keyword>
<comment type="caution">
    <text evidence="1">The sequence shown here is derived from an EMBL/GenBank/DDBJ whole genome shotgun (WGS) entry which is preliminary data.</text>
</comment>
<gene>
    <name evidence="1" type="ORF">ElyMa_003428700</name>
</gene>
<reference evidence="1 2" key="1">
    <citation type="journal article" date="2021" name="Elife">
        <title>Chloroplast acquisition without the gene transfer in kleptoplastic sea slugs, Plakobranchus ocellatus.</title>
        <authorList>
            <person name="Maeda T."/>
            <person name="Takahashi S."/>
            <person name="Yoshida T."/>
            <person name="Shimamura S."/>
            <person name="Takaki Y."/>
            <person name="Nagai Y."/>
            <person name="Toyoda A."/>
            <person name="Suzuki Y."/>
            <person name="Arimoto A."/>
            <person name="Ishii H."/>
            <person name="Satoh N."/>
            <person name="Nishiyama T."/>
            <person name="Hasebe M."/>
            <person name="Maruyama T."/>
            <person name="Minagawa J."/>
            <person name="Obokata J."/>
            <person name="Shigenobu S."/>
        </authorList>
    </citation>
    <scope>NUCLEOTIDE SEQUENCE [LARGE SCALE GENOMIC DNA]</scope>
</reference>
<evidence type="ECO:0000313" key="1">
    <source>
        <dbReference type="EMBL" id="GFS24913.1"/>
    </source>
</evidence>
<proteinExistence type="predicted"/>
<dbReference type="Proteomes" id="UP000762676">
    <property type="component" value="Unassembled WGS sequence"/>
</dbReference>
<dbReference type="EMBL" id="BMAT01007037">
    <property type="protein sequence ID" value="GFS24913.1"/>
    <property type="molecule type" value="Genomic_DNA"/>
</dbReference>
<organism evidence="1 2">
    <name type="scientific">Elysia marginata</name>
    <dbReference type="NCBI Taxonomy" id="1093978"/>
    <lineage>
        <taxon>Eukaryota</taxon>
        <taxon>Metazoa</taxon>
        <taxon>Spiralia</taxon>
        <taxon>Lophotrochozoa</taxon>
        <taxon>Mollusca</taxon>
        <taxon>Gastropoda</taxon>
        <taxon>Heterobranchia</taxon>
        <taxon>Euthyneura</taxon>
        <taxon>Panpulmonata</taxon>
        <taxon>Sacoglossa</taxon>
        <taxon>Placobranchoidea</taxon>
        <taxon>Plakobranchidae</taxon>
        <taxon>Elysia</taxon>
    </lineage>
</organism>